<feature type="transmembrane region" description="Helical" evidence="1">
    <location>
        <begin position="6"/>
        <end position="30"/>
    </location>
</feature>
<dbReference type="PATRIC" id="fig|1308866.3.peg.2578"/>
<proteinExistence type="predicted"/>
<keyword evidence="3" id="KW-1185">Reference proteome</keyword>
<protein>
    <recommendedName>
        <fullName evidence="4">DUF5673 domain-containing protein</fullName>
    </recommendedName>
</protein>
<dbReference type="OrthoDB" id="2436848at2"/>
<accession>N4W770</accession>
<dbReference type="AlphaFoldDB" id="N4W770"/>
<dbReference type="Proteomes" id="UP000012283">
    <property type="component" value="Unassembled WGS sequence"/>
</dbReference>
<organism evidence="2 3">
    <name type="scientific">Gracilibacillus halophilus YIM-C55.5</name>
    <dbReference type="NCBI Taxonomy" id="1308866"/>
    <lineage>
        <taxon>Bacteria</taxon>
        <taxon>Bacillati</taxon>
        <taxon>Bacillota</taxon>
        <taxon>Bacilli</taxon>
        <taxon>Bacillales</taxon>
        <taxon>Bacillaceae</taxon>
        <taxon>Gracilibacillus</taxon>
    </lineage>
</organism>
<gene>
    <name evidence="2" type="ORF">J416_12749</name>
</gene>
<keyword evidence="1" id="KW-0472">Membrane</keyword>
<keyword evidence="1" id="KW-1133">Transmembrane helix</keyword>
<feature type="transmembrane region" description="Helical" evidence="1">
    <location>
        <begin position="66"/>
        <end position="86"/>
    </location>
</feature>
<dbReference type="STRING" id="1308866.J416_12749"/>
<keyword evidence="1" id="KW-0812">Transmembrane</keyword>
<comment type="caution">
    <text evidence="2">The sequence shown here is derived from an EMBL/GenBank/DDBJ whole genome shotgun (WGS) entry which is preliminary data.</text>
</comment>
<dbReference type="RefSeq" id="WP_003472581.1">
    <property type="nucleotide sequence ID" value="NZ_APML01000060.1"/>
</dbReference>
<evidence type="ECO:0000256" key="1">
    <source>
        <dbReference type="SAM" id="Phobius"/>
    </source>
</evidence>
<sequence length="191" mass="22250">MGSNIIHISFTLLFLSIFGYYLFQFILVLVKMKQPVLLPVTEEERQGLQLQMDRKINAPIYRQQKLGIILISFIFLFALALFLWIIFNGDNLFAAAYSLFLVISTGLTNLINQFAIQRDGILSGTTFIPWDKVKSFEFIPIDVNHKYFGFSKEVNHQYELKIKATCRSVSCIVLTQEMREKLREELNQHIF</sequence>
<name>N4W770_9BACI</name>
<evidence type="ECO:0000313" key="2">
    <source>
        <dbReference type="EMBL" id="ENH96073.1"/>
    </source>
</evidence>
<dbReference type="EMBL" id="APML01000060">
    <property type="protein sequence ID" value="ENH96073.1"/>
    <property type="molecule type" value="Genomic_DNA"/>
</dbReference>
<evidence type="ECO:0008006" key="4">
    <source>
        <dbReference type="Google" id="ProtNLM"/>
    </source>
</evidence>
<dbReference type="eggNOG" id="ENOG50308PF">
    <property type="taxonomic scope" value="Bacteria"/>
</dbReference>
<reference evidence="2 3" key="1">
    <citation type="submission" date="2013-03" db="EMBL/GenBank/DDBJ databases">
        <title>Draft genome sequence of Gracibacillus halophilus YIM-C55.5, a moderately halophilic and thermophilic organism from the Xiaochaidamu salt lake.</title>
        <authorList>
            <person name="Sugumar T."/>
            <person name="Polireddy D.R."/>
            <person name="Antony A."/>
            <person name="Madhava Y.R."/>
            <person name="Sivakumar N."/>
        </authorList>
    </citation>
    <scope>NUCLEOTIDE SEQUENCE [LARGE SCALE GENOMIC DNA]</scope>
    <source>
        <strain evidence="2 3">YIM-C55.5</strain>
    </source>
</reference>
<feature type="transmembrane region" description="Helical" evidence="1">
    <location>
        <begin position="92"/>
        <end position="111"/>
    </location>
</feature>
<evidence type="ECO:0000313" key="3">
    <source>
        <dbReference type="Proteomes" id="UP000012283"/>
    </source>
</evidence>